<evidence type="ECO:0000259" key="9">
    <source>
        <dbReference type="Pfam" id="PF00218"/>
    </source>
</evidence>
<dbReference type="HAMAP" id="MF_00134_B">
    <property type="entry name" value="IGPS_B"/>
    <property type="match status" value="1"/>
</dbReference>
<evidence type="ECO:0000256" key="5">
    <source>
        <dbReference type="ARBA" id="ARBA00022822"/>
    </source>
</evidence>
<evidence type="ECO:0000256" key="7">
    <source>
        <dbReference type="ARBA" id="ARBA00023239"/>
    </source>
</evidence>
<dbReference type="EMBL" id="CP063845">
    <property type="protein sequence ID" value="UFP94528.1"/>
    <property type="molecule type" value="Genomic_DNA"/>
</dbReference>
<dbReference type="Proteomes" id="UP001054846">
    <property type="component" value="Chromosome"/>
</dbReference>
<feature type="domain" description="Indole-3-glycerol phosphate synthase" evidence="9">
    <location>
        <begin position="32"/>
        <end position="290"/>
    </location>
</feature>
<dbReference type="SUPFAM" id="SSF51366">
    <property type="entry name" value="Ribulose-phoshate binding barrel"/>
    <property type="match status" value="1"/>
</dbReference>
<dbReference type="NCBIfam" id="NF001372">
    <property type="entry name" value="PRK00278.1-4"/>
    <property type="match status" value="1"/>
</dbReference>
<keyword evidence="6 8" id="KW-0057">Aromatic amino acid biosynthesis</keyword>
<dbReference type="PANTHER" id="PTHR22854">
    <property type="entry name" value="TRYPTOPHAN BIOSYNTHESIS PROTEIN"/>
    <property type="match status" value="1"/>
</dbReference>
<dbReference type="PROSITE" id="PS00614">
    <property type="entry name" value="IGPS"/>
    <property type="match status" value="1"/>
</dbReference>
<dbReference type="GO" id="GO:0004425">
    <property type="term" value="F:indole-3-glycerol-phosphate synthase activity"/>
    <property type="evidence" value="ECO:0007669"/>
    <property type="project" value="UniProtKB-EC"/>
</dbReference>
<dbReference type="PANTHER" id="PTHR22854:SF2">
    <property type="entry name" value="INDOLE-3-GLYCEROL-PHOSPHATE SYNTHASE"/>
    <property type="match status" value="1"/>
</dbReference>
<keyword evidence="3 8" id="KW-0028">Amino-acid biosynthesis</keyword>
<comment type="pathway">
    <text evidence="2 8">Amino-acid biosynthesis; L-tryptophan biosynthesis; L-tryptophan from chorismate: step 4/5.</text>
</comment>
<keyword evidence="4 8" id="KW-0210">Decarboxylase</keyword>
<evidence type="ECO:0000256" key="4">
    <source>
        <dbReference type="ARBA" id="ARBA00022793"/>
    </source>
</evidence>
<evidence type="ECO:0000256" key="2">
    <source>
        <dbReference type="ARBA" id="ARBA00004696"/>
    </source>
</evidence>
<dbReference type="InterPro" id="IPR011060">
    <property type="entry name" value="RibuloseP-bd_barrel"/>
</dbReference>
<dbReference type="RefSeq" id="WP_230841574.1">
    <property type="nucleotide sequence ID" value="NZ_CP063845.1"/>
</dbReference>
<evidence type="ECO:0000256" key="1">
    <source>
        <dbReference type="ARBA" id="ARBA00001633"/>
    </source>
</evidence>
<protein>
    <recommendedName>
        <fullName evidence="8">Indole-3-glycerol phosphate synthase</fullName>
        <shortName evidence="8">IGPS</shortName>
        <ecNumber evidence="8">4.1.1.48</ecNumber>
    </recommendedName>
</protein>
<gene>
    <name evidence="8 10" type="primary">trpC</name>
    <name evidence="10" type="ORF">ISF26_22770</name>
</gene>
<evidence type="ECO:0000256" key="8">
    <source>
        <dbReference type="HAMAP-Rule" id="MF_00134"/>
    </source>
</evidence>
<keyword evidence="5 8" id="KW-0822">Tryptophan biosynthesis</keyword>
<dbReference type="EC" id="4.1.1.48" evidence="8"/>
<organism evidence="10 11">
    <name type="scientific">Gloeobacter morelensis MG652769</name>
    <dbReference type="NCBI Taxonomy" id="2781736"/>
    <lineage>
        <taxon>Bacteria</taxon>
        <taxon>Bacillati</taxon>
        <taxon>Cyanobacteriota</taxon>
        <taxon>Cyanophyceae</taxon>
        <taxon>Gloeobacterales</taxon>
        <taxon>Gloeobacteraceae</taxon>
        <taxon>Gloeobacter</taxon>
        <taxon>Gloeobacter morelensis</taxon>
    </lineage>
</organism>
<keyword evidence="7 8" id="KW-0456">Lyase</keyword>
<evidence type="ECO:0000313" key="11">
    <source>
        <dbReference type="Proteomes" id="UP001054846"/>
    </source>
</evidence>
<accession>A0ABY3PLH4</accession>
<dbReference type="InterPro" id="IPR001468">
    <property type="entry name" value="Indole-3-GlycerolPSynthase_CS"/>
</dbReference>
<name>A0ABY3PLH4_9CYAN</name>
<evidence type="ECO:0000313" key="10">
    <source>
        <dbReference type="EMBL" id="UFP94528.1"/>
    </source>
</evidence>
<reference evidence="10 11" key="1">
    <citation type="journal article" date="2021" name="Genome Biol. Evol.">
        <title>Complete Genome Sequencing of a Novel Gloeobacter Species from a Waterfall Cave in Mexico.</title>
        <authorList>
            <person name="Saw J.H."/>
            <person name="Cardona T."/>
            <person name="Montejano G."/>
        </authorList>
    </citation>
    <scope>NUCLEOTIDE SEQUENCE [LARGE SCALE GENOMIC DNA]</scope>
    <source>
        <strain evidence="10">MG652769</strain>
    </source>
</reference>
<dbReference type="InterPro" id="IPR013798">
    <property type="entry name" value="Indole-3-glycerol_P_synth_dom"/>
</dbReference>
<dbReference type="Gene3D" id="3.20.20.70">
    <property type="entry name" value="Aldolase class I"/>
    <property type="match status" value="1"/>
</dbReference>
<sequence length="295" mass="32300">MKIRRRPEQPPVAVGPLQFQLQGADVEPGNILEKIVWAKEQELDRWRERLPLAKLRARTASAPEVRNFLGALRRSPHPVAVIAEVKKASPSRGVLRSDFDPVALAQAYTRGGADAISVLTDEAFFQGSFTNLSRIREQVPLPLLCKEFILSPYQIYLARAHGADAVLLIAAILSDTDLAYLMRVADQLGMAALVEVHDLEDLDRILGLEGVALVGINNRNLLNFEVHLQTTETLLAERGERLAERGITVVSESGIYQGADLARVRQAGARAVLVGESLLREADPAQAVGRLVEGI</sequence>
<evidence type="ECO:0000256" key="6">
    <source>
        <dbReference type="ARBA" id="ARBA00023141"/>
    </source>
</evidence>
<dbReference type="Pfam" id="PF00218">
    <property type="entry name" value="IGPS"/>
    <property type="match status" value="1"/>
</dbReference>
<comment type="catalytic activity">
    <reaction evidence="1 8">
        <text>1-(2-carboxyphenylamino)-1-deoxy-D-ribulose 5-phosphate + H(+) = (1S,2R)-1-C-(indol-3-yl)glycerol 3-phosphate + CO2 + H2O</text>
        <dbReference type="Rhea" id="RHEA:23476"/>
        <dbReference type="ChEBI" id="CHEBI:15377"/>
        <dbReference type="ChEBI" id="CHEBI:15378"/>
        <dbReference type="ChEBI" id="CHEBI:16526"/>
        <dbReference type="ChEBI" id="CHEBI:58613"/>
        <dbReference type="ChEBI" id="CHEBI:58866"/>
        <dbReference type="EC" id="4.1.1.48"/>
    </reaction>
</comment>
<dbReference type="CDD" id="cd00331">
    <property type="entry name" value="IGPS"/>
    <property type="match status" value="1"/>
</dbReference>
<evidence type="ECO:0000256" key="3">
    <source>
        <dbReference type="ARBA" id="ARBA00022605"/>
    </source>
</evidence>
<proteinExistence type="inferred from homology"/>
<keyword evidence="11" id="KW-1185">Reference proteome</keyword>
<dbReference type="NCBIfam" id="NF001377">
    <property type="entry name" value="PRK00278.2-4"/>
    <property type="match status" value="1"/>
</dbReference>
<comment type="similarity">
    <text evidence="8">Belongs to the TrpC family.</text>
</comment>
<dbReference type="InterPro" id="IPR013785">
    <property type="entry name" value="Aldolase_TIM"/>
</dbReference>
<dbReference type="InterPro" id="IPR045186">
    <property type="entry name" value="Indole-3-glycerol_P_synth"/>
</dbReference>